<sequence length="327" mass="37222">MSDYGCPTTAIDLYGIAGFLDAPILGCPSAGIASLALNPNNNRFPLLIKTSFGFADVVNFFSHFFTLHNYKHICLLKDDTSAYFNLLSKFIFIKLRSVNPVLFYNTYEYDLFGITAAKDSFRSALKTANGLTRGKSHTLYIPLPMVLILTLFLAVELFELEYWGTIRYNHGDINDAIAKDAFQSLMVMSLRRPIPSSDVERFEESVKHSARTLYNYTFRPLEKLDPTIVARQAWKVKYLFDSASSHTTLAVYAYLRSKKVRYIRKEDWTNSPGLDPMDFDSNGILKKPMFKKKPKARQVGKVKYIGKEDWTANSPGLDPMDFGSDWI</sequence>
<evidence type="ECO:0000313" key="3">
    <source>
        <dbReference type="Proteomes" id="UP000192578"/>
    </source>
</evidence>
<dbReference type="OrthoDB" id="1890790at2759"/>
<gene>
    <name evidence="2" type="ORF">BV898_13469</name>
</gene>
<evidence type="ECO:0000313" key="2">
    <source>
        <dbReference type="EMBL" id="OQV12276.1"/>
    </source>
</evidence>
<evidence type="ECO:0000256" key="1">
    <source>
        <dbReference type="SAM" id="Phobius"/>
    </source>
</evidence>
<comment type="caution">
    <text evidence="2">The sequence shown here is derived from an EMBL/GenBank/DDBJ whole genome shotgun (WGS) entry which is preliminary data.</text>
</comment>
<accession>A0A1W0WAM0</accession>
<dbReference type="AlphaFoldDB" id="A0A1W0WAM0"/>
<name>A0A1W0WAM0_HYPEX</name>
<reference evidence="3" key="1">
    <citation type="submission" date="2017-01" db="EMBL/GenBank/DDBJ databases">
        <title>Comparative genomics of anhydrobiosis in the tardigrade Hypsibius dujardini.</title>
        <authorList>
            <person name="Yoshida Y."/>
            <person name="Koutsovoulos G."/>
            <person name="Laetsch D."/>
            <person name="Stevens L."/>
            <person name="Kumar S."/>
            <person name="Horikawa D."/>
            <person name="Ishino K."/>
            <person name="Komine S."/>
            <person name="Tomita M."/>
            <person name="Blaxter M."/>
            <person name="Arakawa K."/>
        </authorList>
    </citation>
    <scope>NUCLEOTIDE SEQUENCE [LARGE SCALE GENOMIC DNA]</scope>
    <source>
        <strain evidence="3">Z151</strain>
    </source>
</reference>
<dbReference type="Proteomes" id="UP000192578">
    <property type="component" value="Unassembled WGS sequence"/>
</dbReference>
<protein>
    <recommendedName>
        <fullName evidence="4">Receptor ligand binding region domain-containing protein</fullName>
    </recommendedName>
</protein>
<keyword evidence="1" id="KW-0812">Transmembrane</keyword>
<dbReference type="InterPro" id="IPR028082">
    <property type="entry name" value="Peripla_BP_I"/>
</dbReference>
<dbReference type="EMBL" id="MTYJ01000149">
    <property type="protein sequence ID" value="OQV12276.1"/>
    <property type="molecule type" value="Genomic_DNA"/>
</dbReference>
<evidence type="ECO:0008006" key="4">
    <source>
        <dbReference type="Google" id="ProtNLM"/>
    </source>
</evidence>
<keyword evidence="3" id="KW-1185">Reference proteome</keyword>
<proteinExistence type="predicted"/>
<feature type="transmembrane region" description="Helical" evidence="1">
    <location>
        <begin position="139"/>
        <end position="158"/>
    </location>
</feature>
<keyword evidence="1" id="KW-0472">Membrane</keyword>
<keyword evidence="1" id="KW-1133">Transmembrane helix</keyword>
<dbReference type="Gene3D" id="3.40.50.2300">
    <property type="match status" value="1"/>
</dbReference>
<organism evidence="2 3">
    <name type="scientific">Hypsibius exemplaris</name>
    <name type="common">Freshwater tardigrade</name>
    <dbReference type="NCBI Taxonomy" id="2072580"/>
    <lineage>
        <taxon>Eukaryota</taxon>
        <taxon>Metazoa</taxon>
        <taxon>Ecdysozoa</taxon>
        <taxon>Tardigrada</taxon>
        <taxon>Eutardigrada</taxon>
        <taxon>Parachela</taxon>
        <taxon>Hypsibioidea</taxon>
        <taxon>Hypsibiidae</taxon>
        <taxon>Hypsibius</taxon>
    </lineage>
</organism>
<dbReference type="SUPFAM" id="SSF53822">
    <property type="entry name" value="Periplasmic binding protein-like I"/>
    <property type="match status" value="1"/>
</dbReference>